<dbReference type="PANTHER" id="PTHR43047">
    <property type="entry name" value="TWO-COMPONENT HISTIDINE PROTEIN KINASE"/>
    <property type="match status" value="1"/>
</dbReference>
<dbReference type="SMART" id="SM00387">
    <property type="entry name" value="HATPase_c"/>
    <property type="match status" value="1"/>
</dbReference>
<comment type="catalytic activity">
    <reaction evidence="1">
        <text>ATP + protein L-histidine = ADP + protein N-phospho-L-histidine.</text>
        <dbReference type="EC" id="2.7.13.3"/>
    </reaction>
</comment>
<dbReference type="InterPro" id="IPR036097">
    <property type="entry name" value="HisK_dim/P_sf"/>
</dbReference>
<keyword evidence="9 15" id="KW-0418">Kinase</keyword>
<evidence type="ECO:0000256" key="10">
    <source>
        <dbReference type="ARBA" id="ARBA00022840"/>
    </source>
</evidence>
<dbReference type="Pfam" id="PF00512">
    <property type="entry name" value="HisKA"/>
    <property type="match status" value="1"/>
</dbReference>
<keyword evidence="5" id="KW-1003">Cell membrane</keyword>
<evidence type="ECO:0000256" key="4">
    <source>
        <dbReference type="ARBA" id="ARBA00012438"/>
    </source>
</evidence>
<keyword evidence="6" id="KW-0597">Phosphoprotein</keyword>
<dbReference type="InterPro" id="IPR003594">
    <property type="entry name" value="HATPase_dom"/>
</dbReference>
<dbReference type="InterPro" id="IPR005467">
    <property type="entry name" value="His_kinase_dom"/>
</dbReference>
<dbReference type="Pfam" id="PF02518">
    <property type="entry name" value="HATPase_c"/>
    <property type="match status" value="1"/>
</dbReference>
<dbReference type="InterPro" id="IPR003661">
    <property type="entry name" value="HisK_dim/P_dom"/>
</dbReference>
<proteinExistence type="predicted"/>
<dbReference type="CDD" id="cd00082">
    <property type="entry name" value="HisKA"/>
    <property type="match status" value="1"/>
</dbReference>
<evidence type="ECO:0000256" key="5">
    <source>
        <dbReference type="ARBA" id="ARBA00022475"/>
    </source>
</evidence>
<feature type="transmembrane region" description="Helical" evidence="13">
    <location>
        <begin position="225"/>
        <end position="247"/>
    </location>
</feature>
<dbReference type="InterPro" id="IPR036890">
    <property type="entry name" value="HATPase_C_sf"/>
</dbReference>
<dbReference type="AlphaFoldDB" id="A0A0G0TUS3"/>
<evidence type="ECO:0000256" key="2">
    <source>
        <dbReference type="ARBA" id="ARBA00004236"/>
    </source>
</evidence>
<dbReference type="Gene3D" id="3.30.565.10">
    <property type="entry name" value="Histidine kinase-like ATPase, C-terminal domain"/>
    <property type="match status" value="1"/>
</dbReference>
<dbReference type="EMBL" id="LBYB01000008">
    <property type="protein sequence ID" value="KKR41637.1"/>
    <property type="molecule type" value="Genomic_DNA"/>
</dbReference>
<organism evidence="15 16">
    <name type="scientific">Candidatus Daviesbacteria bacterium GW2011_GWC2_40_12</name>
    <dbReference type="NCBI Taxonomy" id="1618431"/>
    <lineage>
        <taxon>Bacteria</taxon>
        <taxon>Candidatus Daviesiibacteriota</taxon>
    </lineage>
</organism>
<dbReference type="InterPro" id="IPR029016">
    <property type="entry name" value="GAF-like_dom_sf"/>
</dbReference>
<dbReference type="Gene3D" id="1.10.287.130">
    <property type="match status" value="1"/>
</dbReference>
<comment type="subcellular location">
    <subcellularLocation>
        <location evidence="2">Cell membrane</location>
    </subcellularLocation>
    <subcellularLocation>
        <location evidence="3">Membrane raft</location>
        <topology evidence="3">Multi-pass membrane protein</topology>
    </subcellularLocation>
</comment>
<evidence type="ECO:0000256" key="11">
    <source>
        <dbReference type="ARBA" id="ARBA00023012"/>
    </source>
</evidence>
<reference evidence="15 16" key="1">
    <citation type="journal article" date="2015" name="Nature">
        <title>rRNA introns, odd ribosomes, and small enigmatic genomes across a large radiation of phyla.</title>
        <authorList>
            <person name="Brown C.T."/>
            <person name="Hug L.A."/>
            <person name="Thomas B.C."/>
            <person name="Sharon I."/>
            <person name="Castelle C.J."/>
            <person name="Singh A."/>
            <person name="Wilkins M.J."/>
            <person name="Williams K.H."/>
            <person name="Banfield J.F."/>
        </authorList>
    </citation>
    <scope>NUCLEOTIDE SEQUENCE [LARGE SCALE GENOMIC DNA]</scope>
</reference>
<dbReference type="Pfam" id="PF16927">
    <property type="entry name" value="HisKA_7TM"/>
    <property type="match status" value="1"/>
</dbReference>
<dbReference type="GO" id="GO:0005524">
    <property type="term" value="F:ATP binding"/>
    <property type="evidence" value="ECO:0007669"/>
    <property type="project" value="UniProtKB-KW"/>
</dbReference>
<feature type="transmembrane region" description="Helical" evidence="13">
    <location>
        <begin position="62"/>
        <end position="81"/>
    </location>
</feature>
<keyword evidence="10" id="KW-0067">ATP-binding</keyword>
<dbReference type="GO" id="GO:0045121">
    <property type="term" value="C:membrane raft"/>
    <property type="evidence" value="ECO:0007669"/>
    <property type="project" value="UniProtKB-SubCell"/>
</dbReference>
<feature type="transmembrane region" description="Helical" evidence="13">
    <location>
        <begin position="93"/>
        <end position="110"/>
    </location>
</feature>
<evidence type="ECO:0000256" key="13">
    <source>
        <dbReference type="SAM" id="Phobius"/>
    </source>
</evidence>
<feature type="transmembrane region" description="Helical" evidence="13">
    <location>
        <begin position="130"/>
        <end position="154"/>
    </location>
</feature>
<dbReference type="GO" id="GO:0005886">
    <property type="term" value="C:plasma membrane"/>
    <property type="evidence" value="ECO:0007669"/>
    <property type="project" value="UniProtKB-SubCell"/>
</dbReference>
<dbReference type="Proteomes" id="UP000034881">
    <property type="component" value="Unassembled WGS sequence"/>
</dbReference>
<evidence type="ECO:0000256" key="7">
    <source>
        <dbReference type="ARBA" id="ARBA00022679"/>
    </source>
</evidence>
<dbReference type="SUPFAM" id="SSF47384">
    <property type="entry name" value="Homodimeric domain of signal transducing histidine kinase"/>
    <property type="match status" value="1"/>
</dbReference>
<accession>A0A0G0TUS3</accession>
<dbReference type="SUPFAM" id="SSF55874">
    <property type="entry name" value="ATPase domain of HSP90 chaperone/DNA topoisomerase II/histidine kinase"/>
    <property type="match status" value="1"/>
</dbReference>
<dbReference type="PRINTS" id="PR00344">
    <property type="entry name" value="BCTRLSENSOR"/>
</dbReference>
<dbReference type="InterPro" id="IPR031621">
    <property type="entry name" value="HisKA_7TM"/>
</dbReference>
<dbReference type="PANTHER" id="PTHR43047:SF72">
    <property type="entry name" value="OSMOSENSING HISTIDINE PROTEIN KINASE SLN1"/>
    <property type="match status" value="1"/>
</dbReference>
<keyword evidence="13" id="KW-0812">Transmembrane</keyword>
<feature type="domain" description="Histidine kinase" evidence="14">
    <location>
        <begin position="494"/>
        <end position="716"/>
    </location>
</feature>
<keyword evidence="7" id="KW-0808">Transferase</keyword>
<dbReference type="SUPFAM" id="SSF55781">
    <property type="entry name" value="GAF domain-like"/>
    <property type="match status" value="1"/>
</dbReference>
<evidence type="ECO:0000259" key="14">
    <source>
        <dbReference type="PROSITE" id="PS50109"/>
    </source>
</evidence>
<dbReference type="SMART" id="SM00388">
    <property type="entry name" value="HisKA"/>
    <property type="match status" value="1"/>
</dbReference>
<dbReference type="Gene3D" id="3.30.450.40">
    <property type="match status" value="1"/>
</dbReference>
<dbReference type="FunFam" id="3.30.565.10:FF:000023">
    <property type="entry name" value="PAS domain-containing sensor histidine kinase"/>
    <property type="match status" value="1"/>
</dbReference>
<evidence type="ECO:0000256" key="6">
    <source>
        <dbReference type="ARBA" id="ARBA00022553"/>
    </source>
</evidence>
<evidence type="ECO:0000313" key="16">
    <source>
        <dbReference type="Proteomes" id="UP000034881"/>
    </source>
</evidence>
<evidence type="ECO:0000256" key="3">
    <source>
        <dbReference type="ARBA" id="ARBA00004314"/>
    </source>
</evidence>
<dbReference type="GO" id="GO:0009927">
    <property type="term" value="F:histidine phosphotransfer kinase activity"/>
    <property type="evidence" value="ECO:0007669"/>
    <property type="project" value="TreeGrafter"/>
</dbReference>
<dbReference type="GO" id="GO:0000155">
    <property type="term" value="F:phosphorelay sensor kinase activity"/>
    <property type="evidence" value="ECO:0007669"/>
    <property type="project" value="InterPro"/>
</dbReference>
<dbReference type="CDD" id="cd16922">
    <property type="entry name" value="HATPase_EvgS-ArcB-TorS-like"/>
    <property type="match status" value="1"/>
</dbReference>
<evidence type="ECO:0000256" key="8">
    <source>
        <dbReference type="ARBA" id="ARBA00022741"/>
    </source>
</evidence>
<feature type="transmembrane region" description="Helical" evidence="13">
    <location>
        <begin position="198"/>
        <end position="218"/>
    </location>
</feature>
<evidence type="ECO:0000256" key="1">
    <source>
        <dbReference type="ARBA" id="ARBA00000085"/>
    </source>
</evidence>
<comment type="caution">
    <text evidence="15">The sequence shown here is derived from an EMBL/GenBank/DDBJ whole genome shotgun (WGS) entry which is preliminary data.</text>
</comment>
<feature type="transmembrane region" description="Helical" evidence="13">
    <location>
        <begin position="6"/>
        <end position="23"/>
    </location>
</feature>
<dbReference type="InterPro" id="IPR004358">
    <property type="entry name" value="Sig_transdc_His_kin-like_C"/>
</dbReference>
<feature type="transmembrane region" description="Helical" evidence="13">
    <location>
        <begin position="30"/>
        <end position="50"/>
    </location>
</feature>
<feature type="transmembrane region" description="Helical" evidence="13">
    <location>
        <begin position="267"/>
        <end position="288"/>
    </location>
</feature>
<keyword evidence="13" id="KW-1133">Transmembrane helix</keyword>
<evidence type="ECO:0000256" key="9">
    <source>
        <dbReference type="ARBA" id="ARBA00022777"/>
    </source>
</evidence>
<keyword evidence="11" id="KW-0902">Two-component regulatory system</keyword>
<dbReference type="PROSITE" id="PS50109">
    <property type="entry name" value="HIS_KIN"/>
    <property type="match status" value="1"/>
</dbReference>
<keyword evidence="8" id="KW-0547">Nucleotide-binding</keyword>
<sequence>MLFLAVTLFVVLCNISLGLITLFKNPKSASGILFFILSIILALWAITNYFSLQDLPPETILFWIRAVMFVTGAMFAVLYLLTDTFPKNSLSIGRIRLVLVIGFILLTQILSTTDLVFQRVEVNNGAVNPIPGPAIPIVAVNFVGFLLLTLITLYKKNRSSIGLERIRLKYLIFGITLTFILAITTNFIFVVFLKLTSFVALGPLFALILVGFIAYAIVKHRFLDIRLVVARSVSYFLLMLIAGVFYASGLFVVGTFITKQPNTSTNLITSTILALIIALSFQTFLRFFEKLTDSIFYKDHYSPQLLLSALGRIMASTLNLNELSTKLLKELVTQIKISGGYIVIKHNLSPIKIIAVGVEKQVQFKEEEIQLLIRQAGEENIIIFEELSESGIKTIMRENNLSIILPLVMEGESMGAILLGGKSSGEIYSEEDINLLKILGPEAAVAIRNGLSYEEIKRFNIRLSEEIKSATVDLQEANSRLKTIDKLKDDFVSIASHELRTPMTAIRSYAWMALHRSDVLLSQNLEKYVTRILISTERLINLVNDMLNVSRIESGKIEIKPEPVDLILLIKDIIDEVYFSKSEEKKISFMVLEKQTPKVFADPEKLRQVFLNLVGNSLKFTPNGGRIIFDFFTDGRVVETSVTDSGVGISKEDLSKLFNKFSRLDSSYTAAATSGGTGLGLYISKNLVQLMHGKIWASSEGLGKGTTFTVSLPVASAEVLKDIEKYSVAPKGEVKGLEPVAI</sequence>
<dbReference type="FunFam" id="1.10.287.130:FF:000001">
    <property type="entry name" value="Two-component sensor histidine kinase"/>
    <property type="match status" value="1"/>
</dbReference>
<keyword evidence="12 13" id="KW-0472">Membrane</keyword>
<evidence type="ECO:0000313" key="15">
    <source>
        <dbReference type="EMBL" id="KKR41637.1"/>
    </source>
</evidence>
<name>A0A0G0TUS3_9BACT</name>
<protein>
    <recommendedName>
        <fullName evidence="4">histidine kinase</fullName>
        <ecNumber evidence="4">2.7.13.3</ecNumber>
    </recommendedName>
</protein>
<feature type="transmembrane region" description="Helical" evidence="13">
    <location>
        <begin position="170"/>
        <end position="192"/>
    </location>
</feature>
<dbReference type="EC" id="2.7.13.3" evidence="4"/>
<evidence type="ECO:0000256" key="12">
    <source>
        <dbReference type="ARBA" id="ARBA00023136"/>
    </source>
</evidence>
<gene>
    <name evidence="15" type="ORF">UT77_C0008G0009</name>
</gene>